<dbReference type="InterPro" id="IPR036388">
    <property type="entry name" value="WH-like_DNA-bd_sf"/>
</dbReference>
<keyword evidence="3" id="KW-0238">DNA-binding</keyword>
<evidence type="ECO:0000313" key="7">
    <source>
        <dbReference type="Proteomes" id="UP000721954"/>
    </source>
</evidence>
<keyword evidence="4" id="KW-0804">Transcription</keyword>
<dbReference type="RefSeq" id="WP_209215272.1">
    <property type="nucleotide sequence ID" value="NZ_JAFFZM010000046.1"/>
</dbReference>
<keyword evidence="7" id="KW-1185">Reference proteome</keyword>
<comment type="similarity">
    <text evidence="1">Belongs to the LysR transcriptional regulatory family.</text>
</comment>
<evidence type="ECO:0000256" key="1">
    <source>
        <dbReference type="ARBA" id="ARBA00009437"/>
    </source>
</evidence>
<dbReference type="Gene3D" id="1.10.10.10">
    <property type="entry name" value="Winged helix-like DNA-binding domain superfamily/Winged helix DNA-binding domain"/>
    <property type="match status" value="1"/>
</dbReference>
<dbReference type="PROSITE" id="PS50931">
    <property type="entry name" value="HTH_LYSR"/>
    <property type="match status" value="1"/>
</dbReference>
<keyword evidence="2" id="KW-0805">Transcription regulation</keyword>
<reference evidence="6 7" key="1">
    <citation type="submission" date="2021-02" db="EMBL/GenBank/DDBJ databases">
        <title>Streptomyces spirodelae sp. nov., isolated from duckweed.</title>
        <authorList>
            <person name="Saimee Y."/>
            <person name="Duangmal K."/>
        </authorList>
    </citation>
    <scope>NUCLEOTIDE SEQUENCE [LARGE SCALE GENOMIC DNA]</scope>
    <source>
        <strain evidence="6 7">DSM 42105</strain>
    </source>
</reference>
<dbReference type="Pfam" id="PF03466">
    <property type="entry name" value="LysR_substrate"/>
    <property type="match status" value="1"/>
</dbReference>
<evidence type="ECO:0000256" key="4">
    <source>
        <dbReference type="ARBA" id="ARBA00023163"/>
    </source>
</evidence>
<comment type="caution">
    <text evidence="6">The sequence shown here is derived from an EMBL/GenBank/DDBJ whole genome shotgun (WGS) entry which is preliminary data.</text>
</comment>
<evidence type="ECO:0000259" key="5">
    <source>
        <dbReference type="PROSITE" id="PS50931"/>
    </source>
</evidence>
<dbReference type="PANTHER" id="PTHR30346:SF0">
    <property type="entry name" value="HCA OPERON TRANSCRIPTIONAL ACTIVATOR HCAR"/>
    <property type="match status" value="1"/>
</dbReference>
<sequence length="313" mass="33705">MDLDVAQVRAFVRTAEELHFGRAAATLAISQQALSKRIARLESLLGTEVFRRGNGVRLTEAGQRFLLPARQVVAAADAAVAAAVGTDDPLRVDVWGHLYAPMRTLAQVAGRAGELTLGHGRDLPSVTTALLRGDIDAAFGRVHPRLPVGLAHRLVRLEPVDAILSEDHPLAAEPALRPGQLRGSVLWSPGPLHRLDFLDRFADRFGIENAAASVNLGLAHFLAEMTQEPRRFSLVPADVPLPEVPGLVSVPLVDPTPLYAWSLLWRTGNVHPGLTSLAAACAQAAGRRRWLEYDPARDWLPEPPASDPGPGTD</sequence>
<dbReference type="Pfam" id="PF00126">
    <property type="entry name" value="HTH_1"/>
    <property type="match status" value="1"/>
</dbReference>
<dbReference type="SUPFAM" id="SSF53850">
    <property type="entry name" value="Periplasmic binding protein-like II"/>
    <property type="match status" value="1"/>
</dbReference>
<protein>
    <submittedName>
        <fullName evidence="6">LysR family transcriptional regulator</fullName>
    </submittedName>
</protein>
<dbReference type="PANTHER" id="PTHR30346">
    <property type="entry name" value="TRANSCRIPTIONAL DUAL REGULATOR HCAR-RELATED"/>
    <property type="match status" value="1"/>
</dbReference>
<evidence type="ECO:0000313" key="6">
    <source>
        <dbReference type="EMBL" id="MBO8203494.1"/>
    </source>
</evidence>
<organism evidence="6 7">
    <name type="scientific">Streptomyces smyrnaeus</name>
    <dbReference type="NCBI Taxonomy" id="1387713"/>
    <lineage>
        <taxon>Bacteria</taxon>
        <taxon>Bacillati</taxon>
        <taxon>Actinomycetota</taxon>
        <taxon>Actinomycetes</taxon>
        <taxon>Kitasatosporales</taxon>
        <taxon>Streptomycetaceae</taxon>
        <taxon>Streptomyces</taxon>
    </lineage>
</organism>
<feature type="domain" description="HTH lysR-type" evidence="5">
    <location>
        <begin position="1"/>
        <end position="59"/>
    </location>
</feature>
<dbReference type="InterPro" id="IPR005119">
    <property type="entry name" value="LysR_subst-bd"/>
</dbReference>
<evidence type="ECO:0000256" key="3">
    <source>
        <dbReference type="ARBA" id="ARBA00023125"/>
    </source>
</evidence>
<name>A0ABS3Y739_9ACTN</name>
<dbReference type="GeneID" id="96263878"/>
<dbReference type="Gene3D" id="3.40.190.10">
    <property type="entry name" value="Periplasmic binding protein-like II"/>
    <property type="match status" value="2"/>
</dbReference>
<dbReference type="InterPro" id="IPR036390">
    <property type="entry name" value="WH_DNA-bd_sf"/>
</dbReference>
<dbReference type="EMBL" id="JAFFZM010000046">
    <property type="protein sequence ID" value="MBO8203494.1"/>
    <property type="molecule type" value="Genomic_DNA"/>
</dbReference>
<gene>
    <name evidence="6" type="ORF">JW613_35225</name>
</gene>
<dbReference type="Proteomes" id="UP000721954">
    <property type="component" value="Unassembled WGS sequence"/>
</dbReference>
<evidence type="ECO:0000256" key="2">
    <source>
        <dbReference type="ARBA" id="ARBA00023015"/>
    </source>
</evidence>
<accession>A0ABS3Y739</accession>
<dbReference type="PRINTS" id="PR00039">
    <property type="entry name" value="HTHLYSR"/>
</dbReference>
<proteinExistence type="inferred from homology"/>
<dbReference type="InterPro" id="IPR000847">
    <property type="entry name" value="LysR_HTH_N"/>
</dbReference>
<dbReference type="SUPFAM" id="SSF46785">
    <property type="entry name" value="Winged helix' DNA-binding domain"/>
    <property type="match status" value="1"/>
</dbReference>